<protein>
    <recommendedName>
        <fullName evidence="1">ATP phosphoribosyltransferase</fullName>
    </recommendedName>
</protein>
<keyword evidence="3" id="KW-1185">Reference proteome</keyword>
<accession>A0A6A6JPR7</accession>
<dbReference type="PANTHER" id="PTHR41774:SF1">
    <property type="entry name" value="NGG1P INTERACTING FACTOR NIF3"/>
    <property type="match status" value="1"/>
</dbReference>
<sequence>MASAAGAAQKFKLVFFVPVSSLQACKTAIFKAGAGRCPGPGNYTECAFTTKGVQQFRPGEGANPNIGEVGVLEEVEECRVETLCVGRDVAVKAVEALKE</sequence>
<dbReference type="SUPFAM" id="SSF102705">
    <property type="entry name" value="NIF3 (NGG1p interacting factor 3)-like"/>
    <property type="match status" value="1"/>
</dbReference>
<dbReference type="GeneID" id="54547363"/>
<dbReference type="AlphaFoldDB" id="A0A6A6JPR7"/>
<dbReference type="Proteomes" id="UP000800097">
    <property type="component" value="Unassembled WGS sequence"/>
</dbReference>
<dbReference type="Gene3D" id="3.30.70.120">
    <property type="match status" value="1"/>
</dbReference>
<dbReference type="InterPro" id="IPR015867">
    <property type="entry name" value="N-reg_PII/ATP_PRibTrfase_C"/>
</dbReference>
<evidence type="ECO:0000313" key="2">
    <source>
        <dbReference type="EMBL" id="KAF2278522.1"/>
    </source>
</evidence>
<proteinExistence type="predicted"/>
<reference evidence="2" key="1">
    <citation type="journal article" date="2020" name="Stud. Mycol.">
        <title>101 Dothideomycetes genomes: a test case for predicting lifestyles and emergence of pathogens.</title>
        <authorList>
            <person name="Haridas S."/>
            <person name="Albert R."/>
            <person name="Binder M."/>
            <person name="Bloem J."/>
            <person name="Labutti K."/>
            <person name="Salamov A."/>
            <person name="Andreopoulos B."/>
            <person name="Baker S."/>
            <person name="Barry K."/>
            <person name="Bills G."/>
            <person name="Bluhm B."/>
            <person name="Cannon C."/>
            <person name="Castanera R."/>
            <person name="Culley D."/>
            <person name="Daum C."/>
            <person name="Ezra D."/>
            <person name="Gonzalez J."/>
            <person name="Henrissat B."/>
            <person name="Kuo A."/>
            <person name="Liang C."/>
            <person name="Lipzen A."/>
            <person name="Lutzoni F."/>
            <person name="Magnuson J."/>
            <person name="Mondo S."/>
            <person name="Nolan M."/>
            <person name="Ohm R."/>
            <person name="Pangilinan J."/>
            <person name="Park H.-J."/>
            <person name="Ramirez L."/>
            <person name="Alfaro M."/>
            <person name="Sun H."/>
            <person name="Tritt A."/>
            <person name="Yoshinaga Y."/>
            <person name="Zwiers L.-H."/>
            <person name="Turgeon B."/>
            <person name="Goodwin S."/>
            <person name="Spatafora J."/>
            <person name="Crous P."/>
            <person name="Grigoriev I."/>
        </authorList>
    </citation>
    <scope>NUCLEOTIDE SEQUENCE</scope>
    <source>
        <strain evidence="2">CBS 379.55</strain>
    </source>
</reference>
<dbReference type="OrthoDB" id="15981at2759"/>
<dbReference type="RefSeq" id="XP_033656061.1">
    <property type="nucleotide sequence ID" value="XM_033794188.1"/>
</dbReference>
<name>A0A6A6JPR7_WESOR</name>
<evidence type="ECO:0000313" key="3">
    <source>
        <dbReference type="Proteomes" id="UP000800097"/>
    </source>
</evidence>
<dbReference type="PANTHER" id="PTHR41774">
    <property type="match status" value="1"/>
</dbReference>
<dbReference type="EMBL" id="ML986488">
    <property type="protein sequence ID" value="KAF2278522.1"/>
    <property type="molecule type" value="Genomic_DNA"/>
</dbReference>
<gene>
    <name evidence="2" type="ORF">EI97DRAFT_256971</name>
</gene>
<dbReference type="InterPro" id="IPR036069">
    <property type="entry name" value="DUF34/NIF3_sf"/>
</dbReference>
<evidence type="ECO:0000256" key="1">
    <source>
        <dbReference type="ARBA" id="ARBA00020998"/>
    </source>
</evidence>
<organism evidence="2 3">
    <name type="scientific">Westerdykella ornata</name>
    <dbReference type="NCBI Taxonomy" id="318751"/>
    <lineage>
        <taxon>Eukaryota</taxon>
        <taxon>Fungi</taxon>
        <taxon>Dikarya</taxon>
        <taxon>Ascomycota</taxon>
        <taxon>Pezizomycotina</taxon>
        <taxon>Dothideomycetes</taxon>
        <taxon>Pleosporomycetidae</taxon>
        <taxon>Pleosporales</taxon>
        <taxon>Sporormiaceae</taxon>
        <taxon>Westerdykella</taxon>
    </lineage>
</organism>